<evidence type="ECO:0000256" key="2">
    <source>
        <dbReference type="SAM" id="Phobius"/>
    </source>
</evidence>
<dbReference type="Proteomes" id="UP001056383">
    <property type="component" value="Chromosome"/>
</dbReference>
<dbReference type="Gene3D" id="3.40.50.1390">
    <property type="entry name" value="Resolvase, N-terminal catalytic domain"/>
    <property type="match status" value="1"/>
</dbReference>
<dbReference type="PANTHER" id="PTHR30461:SF23">
    <property type="entry name" value="DNA RECOMBINASE-RELATED"/>
    <property type="match status" value="1"/>
</dbReference>
<dbReference type="PROSITE" id="PS51736">
    <property type="entry name" value="RECOMBINASES_3"/>
    <property type="match status" value="1"/>
</dbReference>
<dbReference type="PANTHER" id="PTHR30461">
    <property type="entry name" value="DNA-INVERTASE FROM LAMBDOID PROPHAGE"/>
    <property type="match status" value="1"/>
</dbReference>
<dbReference type="PROSITE" id="PS51737">
    <property type="entry name" value="RECOMBINASE_DNA_BIND"/>
    <property type="match status" value="1"/>
</dbReference>
<keyword evidence="6" id="KW-1185">Reference proteome</keyword>
<evidence type="ECO:0000259" key="4">
    <source>
        <dbReference type="PROSITE" id="PS51737"/>
    </source>
</evidence>
<dbReference type="InterPro" id="IPR025827">
    <property type="entry name" value="Zn_ribbon_recom_dom"/>
</dbReference>
<name>A0ABY4TGA8_9ACTN</name>
<proteinExistence type="predicted"/>
<sequence>MHQHTTADLYLRLSLDREGKTAIDRQEADCRAWAERNGLTVRKVHIDRGRSGYKNVSRKGFDAAITAATAGVVGVLIVWKLDRLSRKGIGEVGKALDGIDRVGGRLVSVMDGLDTKNDSARVTIAMLAELARNESRDLGMRVGNAKRYLRQRGQWIGGQPPYGLLVDPETKKLVQDPETAVYARLIADEALSGKALVHIARLLNGHGVESARGGEWNSSSVMQLLRSPAFAGLMPQTEYEEQPDGTRKYTNRVSPYRDPETLETVSIGEGIITVGERELILRRLEARTFPLAGKRHGQKQGKSLLTGMARCGFCGARMSKAGTSYQCSSHRMGRGCSGVSVRVESLDDYVTRAFLSRLPSLEPRDPLLAVIADRWVQREDPEVFAKRDAIEAEIADEGARLGDLEEARYVRGEFTGADAIDRYNRLAGRLRTRIEGLRADLLRMPIPSVDISPLLDAGLLREAWEADDAAGRRERLGLAIDRVEVQRGRVGVRFDGDERCRIVWATRDGARPVTGRTGHMTSLRESS</sequence>
<dbReference type="SUPFAM" id="SSF53041">
    <property type="entry name" value="Resolvase-like"/>
    <property type="match status" value="1"/>
</dbReference>
<evidence type="ECO:0000259" key="3">
    <source>
        <dbReference type="PROSITE" id="PS51736"/>
    </source>
</evidence>
<dbReference type="InterPro" id="IPR050639">
    <property type="entry name" value="SSR_resolvase"/>
</dbReference>
<dbReference type="Pfam" id="PF13408">
    <property type="entry name" value="Zn_ribbon_recom"/>
    <property type="match status" value="1"/>
</dbReference>
<keyword evidence="2" id="KW-0812">Transmembrane</keyword>
<dbReference type="InterPro" id="IPR011109">
    <property type="entry name" value="DNA_bind_recombinase_dom"/>
</dbReference>
<feature type="transmembrane region" description="Helical" evidence="2">
    <location>
        <begin position="60"/>
        <end position="79"/>
    </location>
</feature>
<dbReference type="EMBL" id="CP095474">
    <property type="protein sequence ID" value="URN16808.1"/>
    <property type="molecule type" value="Genomic_DNA"/>
</dbReference>
<dbReference type="Pfam" id="PF00239">
    <property type="entry name" value="Resolvase"/>
    <property type="match status" value="1"/>
</dbReference>
<keyword evidence="2" id="KW-0472">Membrane</keyword>
<evidence type="ECO:0000313" key="5">
    <source>
        <dbReference type="EMBL" id="URN16808.1"/>
    </source>
</evidence>
<gene>
    <name evidence="5" type="ORF">MW084_13680</name>
</gene>
<keyword evidence="2" id="KW-1133">Transmembrane helix</keyword>
<feature type="domain" description="Recombinase" evidence="4">
    <location>
        <begin position="161"/>
        <end position="277"/>
    </location>
</feature>
<accession>A0ABY4TGA8</accession>
<dbReference type="CDD" id="cd00338">
    <property type="entry name" value="Ser_Recombinase"/>
    <property type="match status" value="1"/>
</dbReference>
<dbReference type="SMART" id="SM00857">
    <property type="entry name" value="Resolvase"/>
    <property type="match status" value="1"/>
</dbReference>
<dbReference type="InterPro" id="IPR036162">
    <property type="entry name" value="Resolvase-like_N_sf"/>
</dbReference>
<feature type="coiled-coil region" evidence="1">
    <location>
        <begin position="387"/>
        <end position="440"/>
    </location>
</feature>
<dbReference type="InterPro" id="IPR006119">
    <property type="entry name" value="Resolv_N"/>
</dbReference>
<dbReference type="Gene3D" id="3.90.1750.20">
    <property type="entry name" value="Putative Large Serine Recombinase, Chain B, Domain 2"/>
    <property type="match status" value="1"/>
</dbReference>
<dbReference type="InterPro" id="IPR038109">
    <property type="entry name" value="DNA_bind_recomb_sf"/>
</dbReference>
<feature type="domain" description="Resolvase/invertase-type recombinase catalytic" evidence="3">
    <location>
        <begin position="6"/>
        <end position="153"/>
    </location>
</feature>
<keyword evidence="1" id="KW-0175">Coiled coil</keyword>
<dbReference type="Pfam" id="PF07508">
    <property type="entry name" value="Recombinase"/>
    <property type="match status" value="1"/>
</dbReference>
<evidence type="ECO:0000313" key="6">
    <source>
        <dbReference type="Proteomes" id="UP001056383"/>
    </source>
</evidence>
<dbReference type="RefSeq" id="WP_010473611.1">
    <property type="nucleotide sequence ID" value="NZ_CP095474.1"/>
</dbReference>
<organism evidence="5 6">
    <name type="scientific">Streptomyces sudanensis</name>
    <dbReference type="NCBI Taxonomy" id="436397"/>
    <lineage>
        <taxon>Bacteria</taxon>
        <taxon>Bacillati</taxon>
        <taxon>Actinomycetota</taxon>
        <taxon>Actinomycetes</taxon>
        <taxon>Kitasatosporales</taxon>
        <taxon>Streptomycetaceae</taxon>
        <taxon>Streptomyces</taxon>
    </lineage>
</organism>
<evidence type="ECO:0000256" key="1">
    <source>
        <dbReference type="SAM" id="Coils"/>
    </source>
</evidence>
<protein>
    <submittedName>
        <fullName evidence="5">Recombinase family protein</fullName>
    </submittedName>
</protein>
<reference evidence="5" key="1">
    <citation type="submission" date="2022-04" db="EMBL/GenBank/DDBJ databases">
        <title>Systematic whole-genome sequencing reveals an unexpected diversity among actinomycetoma pathogens and provides insights into their antibacterial susceptibilities.</title>
        <authorList>
            <person name="Watson A.K."/>
            <person name="Kepplinger B."/>
            <person name="Bakhiet S.M."/>
            <person name="Mhmoud N.A."/>
            <person name="Chapman J."/>
            <person name="Allenby N."/>
            <person name="Mickiewicz K."/>
            <person name="Goodfellow M."/>
            <person name="Fahal A.H."/>
            <person name="Errington J."/>
        </authorList>
    </citation>
    <scope>NUCLEOTIDE SEQUENCE</scope>
    <source>
        <strain evidence="5">SD 504</strain>
    </source>
</reference>